<sequence length="71" mass="7580">MSGTRREDRIYYGCHGPRNTRGQPTTPDHPGAIYLREDLLLPAIHRAIAANLFAPADATLAGGPGRAPAKS</sequence>
<dbReference type="AlphaFoldDB" id="A0A6F8XIL6"/>
<evidence type="ECO:0000313" key="3">
    <source>
        <dbReference type="Proteomes" id="UP000502508"/>
    </source>
</evidence>
<dbReference type="Proteomes" id="UP000502508">
    <property type="component" value="Chromosome"/>
</dbReference>
<reference evidence="2 3" key="2">
    <citation type="submission" date="2020-03" db="EMBL/GenBank/DDBJ databases">
        <authorList>
            <person name="Ichikawa N."/>
            <person name="Kimura A."/>
            <person name="Kitahashi Y."/>
            <person name="Uohara A."/>
        </authorList>
    </citation>
    <scope>NUCLEOTIDE SEQUENCE [LARGE SCALE GENOMIC DNA]</scope>
    <source>
        <strain evidence="2 3">NBRC 107702</strain>
    </source>
</reference>
<gene>
    <name evidence="2" type="ORF">Pflav_000480</name>
</gene>
<proteinExistence type="predicted"/>
<feature type="region of interest" description="Disordered" evidence="1">
    <location>
        <begin position="1"/>
        <end position="28"/>
    </location>
</feature>
<dbReference type="KEGG" id="pfla:Pflav_000480"/>
<accession>A0A6F8XIL6</accession>
<feature type="compositionally biased region" description="Basic and acidic residues" evidence="1">
    <location>
        <begin position="1"/>
        <end position="10"/>
    </location>
</feature>
<protein>
    <submittedName>
        <fullName evidence="2">Uncharacterized protein</fullName>
    </submittedName>
</protein>
<name>A0A6F8XIL6_9ACTN</name>
<dbReference type="RefSeq" id="WP_173032732.1">
    <property type="nucleotide sequence ID" value="NZ_AP022870.1"/>
</dbReference>
<keyword evidence="3" id="KW-1185">Reference proteome</keyword>
<organism evidence="2 3">
    <name type="scientific">Phytohabitans flavus</name>
    <dbReference type="NCBI Taxonomy" id="1076124"/>
    <lineage>
        <taxon>Bacteria</taxon>
        <taxon>Bacillati</taxon>
        <taxon>Actinomycetota</taxon>
        <taxon>Actinomycetes</taxon>
        <taxon>Micromonosporales</taxon>
        <taxon>Micromonosporaceae</taxon>
    </lineage>
</organism>
<reference evidence="2 3" key="1">
    <citation type="submission" date="2020-03" db="EMBL/GenBank/DDBJ databases">
        <title>Whole genome shotgun sequence of Phytohabitans flavus NBRC 107702.</title>
        <authorList>
            <person name="Komaki H."/>
            <person name="Tamura T."/>
        </authorList>
    </citation>
    <scope>NUCLEOTIDE SEQUENCE [LARGE SCALE GENOMIC DNA]</scope>
    <source>
        <strain evidence="2 3">NBRC 107702</strain>
    </source>
</reference>
<dbReference type="EMBL" id="AP022870">
    <property type="protein sequence ID" value="BCB73638.1"/>
    <property type="molecule type" value="Genomic_DNA"/>
</dbReference>
<evidence type="ECO:0000256" key="1">
    <source>
        <dbReference type="SAM" id="MobiDB-lite"/>
    </source>
</evidence>
<evidence type="ECO:0000313" key="2">
    <source>
        <dbReference type="EMBL" id="BCB73638.1"/>
    </source>
</evidence>